<sequence>MKDFILEVCADSVESVLAGEKGGASRIELCSNLVIGGTTPSPKLYEEIRKYSSIRIHALIRPRFGDFCYTSYEYSIIKEEVRMFRELGAEGVVIGVLTPEGTLNLEAMYGLMEEAKGMSVTLHRAFDMTADPFEAMEQAISLGINTILTSGQKNECTEGIPLLKTLKERSRERIDILTGGGVNDRVIPKLYTAAGVTAYHMSGKEVLDSNMIYRKGEVNMGLPSLSEYTIYRTGEENVRQARKALDKCAVS</sequence>
<evidence type="ECO:0000313" key="4">
    <source>
        <dbReference type="Proteomes" id="UP000515703"/>
    </source>
</evidence>
<dbReference type="RefSeq" id="WP_185257665.1">
    <property type="nucleotide sequence ID" value="NZ_AP023368.1"/>
</dbReference>
<gene>
    <name evidence="2 3" type="primary">cutC</name>
    <name evidence="3" type="ORF">bsdcttw_02540</name>
</gene>
<organism evidence="3 4">
    <name type="scientific">Anaerocolumna chitinilytica</name>
    <dbReference type="NCBI Taxonomy" id="1727145"/>
    <lineage>
        <taxon>Bacteria</taxon>
        <taxon>Bacillati</taxon>
        <taxon>Bacillota</taxon>
        <taxon>Clostridia</taxon>
        <taxon>Lachnospirales</taxon>
        <taxon>Lachnospiraceae</taxon>
        <taxon>Anaerocolumna</taxon>
    </lineage>
</organism>
<comment type="caution">
    <text evidence="2">Once thought to be involved in copper homeostasis, experiments in E.coli have shown this is not the case.</text>
</comment>
<dbReference type="GO" id="GO:0005737">
    <property type="term" value="C:cytoplasm"/>
    <property type="evidence" value="ECO:0007669"/>
    <property type="project" value="UniProtKB-SubCell"/>
</dbReference>
<dbReference type="GO" id="GO:0005507">
    <property type="term" value="F:copper ion binding"/>
    <property type="evidence" value="ECO:0007669"/>
    <property type="project" value="TreeGrafter"/>
</dbReference>
<dbReference type="EMBL" id="AP023368">
    <property type="protein sequence ID" value="BCJ97213.1"/>
    <property type="molecule type" value="Genomic_DNA"/>
</dbReference>
<evidence type="ECO:0000256" key="1">
    <source>
        <dbReference type="ARBA" id="ARBA00007768"/>
    </source>
</evidence>
<protein>
    <recommendedName>
        <fullName evidence="2">PF03932 family protein CutC</fullName>
    </recommendedName>
</protein>
<dbReference type="Gene3D" id="3.20.20.380">
    <property type="entry name" value="Copper homeostasis (CutC) domain"/>
    <property type="match status" value="1"/>
</dbReference>
<name>A0A7I8DFB3_9FIRM</name>
<dbReference type="InterPro" id="IPR036822">
    <property type="entry name" value="CutC-like_dom_sf"/>
</dbReference>
<dbReference type="Pfam" id="PF03932">
    <property type="entry name" value="CutC"/>
    <property type="match status" value="1"/>
</dbReference>
<keyword evidence="4" id="KW-1185">Reference proteome</keyword>
<comment type="similarity">
    <text evidence="1 2">Belongs to the CutC family.</text>
</comment>
<dbReference type="PANTHER" id="PTHR12598">
    <property type="entry name" value="COPPER HOMEOSTASIS PROTEIN CUTC"/>
    <property type="match status" value="1"/>
</dbReference>
<reference evidence="3 4" key="1">
    <citation type="submission" date="2020-08" db="EMBL/GenBank/DDBJ databases">
        <title>Draft genome sequencing of an Anaerocolumna strain isolated from anoxic soil subjected to BSD treatment.</title>
        <authorList>
            <person name="Uek A."/>
            <person name="Tonouchi A."/>
        </authorList>
    </citation>
    <scope>NUCLEOTIDE SEQUENCE [LARGE SCALE GENOMIC DNA]</scope>
    <source>
        <strain evidence="3 4">CTTW</strain>
    </source>
</reference>
<reference evidence="3 4" key="2">
    <citation type="submission" date="2020-08" db="EMBL/GenBank/DDBJ databases">
        <authorList>
            <person name="Ueki A."/>
            <person name="Tonouchi A."/>
        </authorList>
    </citation>
    <scope>NUCLEOTIDE SEQUENCE [LARGE SCALE GENOMIC DNA]</scope>
    <source>
        <strain evidence="3 4">CTTW</strain>
    </source>
</reference>
<dbReference type="PANTHER" id="PTHR12598:SF0">
    <property type="entry name" value="COPPER HOMEOSTASIS PROTEIN CUTC HOMOLOG"/>
    <property type="match status" value="1"/>
</dbReference>
<comment type="subcellular location">
    <subcellularLocation>
        <location evidence="2">Cytoplasm</location>
    </subcellularLocation>
</comment>
<dbReference type="AlphaFoldDB" id="A0A7I8DFB3"/>
<keyword evidence="2" id="KW-0963">Cytoplasm</keyword>
<proteinExistence type="inferred from homology"/>
<dbReference type="HAMAP" id="MF_00795">
    <property type="entry name" value="CutC"/>
    <property type="match status" value="1"/>
</dbReference>
<dbReference type="Proteomes" id="UP000515703">
    <property type="component" value="Chromosome"/>
</dbReference>
<evidence type="ECO:0000256" key="2">
    <source>
        <dbReference type="HAMAP-Rule" id="MF_00795"/>
    </source>
</evidence>
<accession>A0A7I8DFB3</accession>
<dbReference type="InterPro" id="IPR005627">
    <property type="entry name" value="CutC-like"/>
</dbReference>
<dbReference type="SUPFAM" id="SSF110395">
    <property type="entry name" value="CutC-like"/>
    <property type="match status" value="1"/>
</dbReference>
<dbReference type="KEGG" id="acht:bsdcttw_02540"/>
<dbReference type="FunFam" id="3.20.20.380:FF:000001">
    <property type="entry name" value="Copper homeostasis protein CutC"/>
    <property type="match status" value="1"/>
</dbReference>
<evidence type="ECO:0000313" key="3">
    <source>
        <dbReference type="EMBL" id="BCJ97213.1"/>
    </source>
</evidence>